<protein>
    <submittedName>
        <fullName evidence="2">Ring-cleaving dioxygenase</fullName>
    </submittedName>
</protein>
<dbReference type="Gene3D" id="3.10.180.10">
    <property type="entry name" value="2,3-Dihydroxybiphenyl 1,2-Dioxygenase, domain 1"/>
    <property type="match status" value="2"/>
</dbReference>
<dbReference type="AlphaFoldDB" id="A0A9X2DQ74"/>
<evidence type="ECO:0000259" key="1">
    <source>
        <dbReference type="PROSITE" id="PS51819"/>
    </source>
</evidence>
<dbReference type="PROSITE" id="PS51819">
    <property type="entry name" value="VOC"/>
    <property type="match status" value="2"/>
</dbReference>
<comment type="caution">
    <text evidence="2">The sequence shown here is derived from an EMBL/GenBank/DDBJ whole genome shotgun (WGS) entry which is preliminary data.</text>
</comment>
<sequence length="324" mass="36685">MLQNLINGIHHVTAGVAGAQEDVDFFTTIVGQRLAKQTVLMDGPLPIYHLYYTNADADIGSAMTTFPYGKAGIKARRGSGQVKITSYTVPSNSLEFWVEHFQKHHVRHGTIEERFGQRRLTFMHPCGLEFEFVEDDTDTRRGYVTDDVSINEAVKGFHSVTMSVREVEEQNRFITEVLGFQFIGQERNYYQYELKEGGANKTIYVVHEPDLPQGSWGLGAGTIHHVAFAVDTDDELNQVREIVTGLGFTDMSEIKDRYYFHSAYVRSPGGILCEFTTSDIGFTIDEPFEELGQKLHLPPWKLKDSEEIMSQLEPITNPQKPLVK</sequence>
<dbReference type="PANTHER" id="PTHR36110">
    <property type="entry name" value="RING-CLEAVING DIOXYGENASE MHQE-RELATED"/>
    <property type="match status" value="1"/>
</dbReference>
<accession>A0A9X2DQ74</accession>
<feature type="domain" description="VOC" evidence="1">
    <location>
        <begin position="8"/>
        <end position="135"/>
    </location>
</feature>
<gene>
    <name evidence="2" type="ORF">M3202_04655</name>
</gene>
<keyword evidence="2" id="KW-0223">Dioxygenase</keyword>
<dbReference type="GO" id="GO:0051213">
    <property type="term" value="F:dioxygenase activity"/>
    <property type="evidence" value="ECO:0007669"/>
    <property type="project" value="UniProtKB-KW"/>
</dbReference>
<dbReference type="RefSeq" id="WP_251222171.1">
    <property type="nucleotide sequence ID" value="NZ_JAMBOL010000002.1"/>
</dbReference>
<dbReference type="EMBL" id="JAMBOL010000002">
    <property type="protein sequence ID" value="MCM3713367.1"/>
    <property type="molecule type" value="Genomic_DNA"/>
</dbReference>
<dbReference type="SUPFAM" id="SSF54593">
    <property type="entry name" value="Glyoxalase/Bleomycin resistance protein/Dihydroxybiphenyl dioxygenase"/>
    <property type="match status" value="1"/>
</dbReference>
<dbReference type="Pfam" id="PF00903">
    <property type="entry name" value="Glyoxalase"/>
    <property type="match status" value="1"/>
</dbReference>
<dbReference type="InterPro" id="IPR052537">
    <property type="entry name" value="Extradiol_RC_dioxygenase"/>
</dbReference>
<evidence type="ECO:0000313" key="2">
    <source>
        <dbReference type="EMBL" id="MCM3713367.1"/>
    </source>
</evidence>
<dbReference type="Proteomes" id="UP001139179">
    <property type="component" value="Unassembled WGS sequence"/>
</dbReference>
<dbReference type="InterPro" id="IPR037523">
    <property type="entry name" value="VOC_core"/>
</dbReference>
<feature type="domain" description="VOC" evidence="1">
    <location>
        <begin position="156"/>
        <end position="278"/>
    </location>
</feature>
<proteinExistence type="predicted"/>
<dbReference type="PANTHER" id="PTHR36110:SF4">
    <property type="entry name" value="RING-CLEAVING DIOXYGENASE MHQA-RELATED"/>
    <property type="match status" value="1"/>
</dbReference>
<evidence type="ECO:0000313" key="3">
    <source>
        <dbReference type="Proteomes" id="UP001139179"/>
    </source>
</evidence>
<dbReference type="InterPro" id="IPR004360">
    <property type="entry name" value="Glyas_Fos-R_dOase_dom"/>
</dbReference>
<organism evidence="2 3">
    <name type="scientific">Halalkalibacter oceani</name>
    <dbReference type="NCBI Taxonomy" id="1653776"/>
    <lineage>
        <taxon>Bacteria</taxon>
        <taxon>Bacillati</taxon>
        <taxon>Bacillota</taxon>
        <taxon>Bacilli</taxon>
        <taxon>Bacillales</taxon>
        <taxon>Bacillaceae</taxon>
        <taxon>Halalkalibacter</taxon>
    </lineage>
</organism>
<dbReference type="CDD" id="cd08347">
    <property type="entry name" value="PcpA_C_like"/>
    <property type="match status" value="1"/>
</dbReference>
<keyword evidence="3" id="KW-1185">Reference proteome</keyword>
<reference evidence="2" key="1">
    <citation type="submission" date="2022-05" db="EMBL/GenBank/DDBJ databases">
        <title>Comparative Genomics of Spacecraft Associated Microbes.</title>
        <authorList>
            <person name="Tran M.T."/>
            <person name="Wright A."/>
            <person name="Seuylemezian A."/>
            <person name="Eisen J."/>
            <person name="Coil D."/>
        </authorList>
    </citation>
    <scope>NUCLEOTIDE SEQUENCE</scope>
    <source>
        <strain evidence="2">214.1.1</strain>
    </source>
</reference>
<name>A0A9X2DQ74_9BACI</name>
<keyword evidence="2" id="KW-0560">Oxidoreductase</keyword>
<dbReference type="InterPro" id="IPR029068">
    <property type="entry name" value="Glyas_Bleomycin-R_OHBP_Dase"/>
</dbReference>